<reference evidence="1 2" key="1">
    <citation type="submission" date="2022-05" db="EMBL/GenBank/DDBJ databases">
        <authorList>
            <consortium name="Genoscope - CEA"/>
            <person name="William W."/>
        </authorList>
    </citation>
    <scope>NUCLEOTIDE SEQUENCE [LARGE SCALE GENOMIC DNA]</scope>
</reference>
<protein>
    <submittedName>
        <fullName evidence="1">Uncharacterized protein</fullName>
    </submittedName>
</protein>
<keyword evidence="2" id="KW-1185">Reference proteome</keyword>
<dbReference type="EMBL" id="CALNXJ010000007">
    <property type="protein sequence ID" value="CAH3044765.1"/>
    <property type="molecule type" value="Genomic_DNA"/>
</dbReference>
<organism evidence="1 2">
    <name type="scientific">Pocillopora meandrina</name>
    <dbReference type="NCBI Taxonomy" id="46732"/>
    <lineage>
        <taxon>Eukaryota</taxon>
        <taxon>Metazoa</taxon>
        <taxon>Cnidaria</taxon>
        <taxon>Anthozoa</taxon>
        <taxon>Hexacorallia</taxon>
        <taxon>Scleractinia</taxon>
        <taxon>Astrocoeniina</taxon>
        <taxon>Pocilloporidae</taxon>
        <taxon>Pocillopora</taxon>
    </lineage>
</organism>
<name>A0AAU9W7L6_9CNID</name>
<evidence type="ECO:0000313" key="1">
    <source>
        <dbReference type="EMBL" id="CAH3044765.1"/>
    </source>
</evidence>
<gene>
    <name evidence="1" type="ORF">PMEA_00031375</name>
</gene>
<comment type="caution">
    <text evidence="1">The sequence shown here is derived from an EMBL/GenBank/DDBJ whole genome shotgun (WGS) entry which is preliminary data.</text>
</comment>
<dbReference type="AlphaFoldDB" id="A0AAU9W7L6"/>
<sequence>MKWTKKWLSISLKKGPCMLTFYKQGSRKPLLRFKLDCINVLLTATATEPSALTPPDHFSGRQFPELIPQHRASSIHRRDVLCAPKQKKKANTTVGIVHTSQDFVPHLTSKFTILSETEH</sequence>
<proteinExistence type="predicted"/>
<evidence type="ECO:0000313" key="2">
    <source>
        <dbReference type="Proteomes" id="UP001159428"/>
    </source>
</evidence>
<accession>A0AAU9W7L6</accession>
<dbReference type="Proteomes" id="UP001159428">
    <property type="component" value="Unassembled WGS sequence"/>
</dbReference>